<evidence type="ECO:0000259" key="3">
    <source>
        <dbReference type="PROSITE" id="PS51864"/>
    </source>
</evidence>
<dbReference type="PRINTS" id="PR00480">
    <property type="entry name" value="ASTACIN"/>
</dbReference>
<protein>
    <recommendedName>
        <fullName evidence="2">Metalloendopeptidase</fullName>
        <ecNumber evidence="2">3.4.24.-</ecNumber>
    </recommendedName>
</protein>
<dbReference type="PANTHER" id="PTHR10127:SF814">
    <property type="entry name" value="MEPRIN A SUBUNIT BETA"/>
    <property type="match status" value="1"/>
</dbReference>
<comment type="cofactor">
    <cofactor evidence="1 2">
        <name>Zn(2+)</name>
        <dbReference type="ChEBI" id="CHEBI:29105"/>
    </cofactor>
    <text evidence="1 2">Binds 1 zinc ion per subunit.</text>
</comment>
<dbReference type="SMART" id="SM00235">
    <property type="entry name" value="ZnMc"/>
    <property type="match status" value="1"/>
</dbReference>
<keyword evidence="1 2" id="KW-0479">Metal-binding</keyword>
<dbReference type="Gene3D" id="3.40.390.10">
    <property type="entry name" value="Collagenase (Catalytic Domain)"/>
    <property type="match status" value="1"/>
</dbReference>
<dbReference type="EC" id="3.4.24.-" evidence="2"/>
<dbReference type="InterPro" id="IPR024079">
    <property type="entry name" value="MetalloPept_cat_dom_sf"/>
</dbReference>
<proteinExistence type="predicted"/>
<keyword evidence="2" id="KW-0732">Signal</keyword>
<evidence type="ECO:0000313" key="5">
    <source>
        <dbReference type="Proteomes" id="UP001148838"/>
    </source>
</evidence>
<dbReference type="InterPro" id="IPR034035">
    <property type="entry name" value="Astacin-like_dom"/>
</dbReference>
<evidence type="ECO:0000256" key="1">
    <source>
        <dbReference type="PROSITE-ProRule" id="PRU01211"/>
    </source>
</evidence>
<dbReference type="EMBL" id="JAJSOF020000013">
    <property type="protein sequence ID" value="KAJ4443504.1"/>
    <property type="molecule type" value="Genomic_DNA"/>
</dbReference>
<evidence type="ECO:0000256" key="2">
    <source>
        <dbReference type="RuleBase" id="RU361183"/>
    </source>
</evidence>
<gene>
    <name evidence="4" type="ORF">ANN_05176</name>
</gene>
<keyword evidence="1 2" id="KW-0645">Protease</keyword>
<comment type="caution">
    <text evidence="1">Lacks conserved residue(s) required for the propagation of feature annotation.</text>
</comment>
<dbReference type="InterPro" id="IPR006026">
    <property type="entry name" value="Peptidase_Metallo"/>
</dbReference>
<dbReference type="Proteomes" id="UP001148838">
    <property type="component" value="Unassembled WGS sequence"/>
</dbReference>
<feature type="non-terminal residue" evidence="4">
    <location>
        <position position="1"/>
    </location>
</feature>
<keyword evidence="1 2" id="KW-0482">Metalloprotease</keyword>
<keyword evidence="1 2" id="KW-0378">Hydrolase</keyword>
<feature type="domain" description="Peptidase M12A" evidence="3">
    <location>
        <begin position="42"/>
        <end position="272"/>
    </location>
</feature>
<dbReference type="CDD" id="cd04280">
    <property type="entry name" value="ZnMc_astacin_like"/>
    <property type="match status" value="1"/>
</dbReference>
<feature type="active site" evidence="1">
    <location>
        <position position="141"/>
    </location>
</feature>
<keyword evidence="1 2" id="KW-0862">Zinc</keyword>
<dbReference type="PANTHER" id="PTHR10127">
    <property type="entry name" value="DISCOIDIN, CUB, EGF, LAMININ , AND ZINC METALLOPROTEASE DOMAIN CONTAINING"/>
    <property type="match status" value="1"/>
</dbReference>
<feature type="binding site" evidence="1">
    <location>
        <position position="150"/>
    </location>
    <ligand>
        <name>Zn(2+)</name>
        <dbReference type="ChEBI" id="CHEBI:29105"/>
        <note>catalytic</note>
    </ligand>
</feature>
<keyword evidence="5" id="KW-1185">Reference proteome</keyword>
<feature type="binding site" evidence="1">
    <location>
        <position position="144"/>
    </location>
    <ligand>
        <name>Zn(2+)</name>
        <dbReference type="ChEBI" id="CHEBI:29105"/>
        <note>catalytic</note>
    </ligand>
</feature>
<dbReference type="InterPro" id="IPR001506">
    <property type="entry name" value="Peptidase_M12A"/>
</dbReference>
<dbReference type="Pfam" id="PF01400">
    <property type="entry name" value="Astacin"/>
    <property type="match status" value="1"/>
</dbReference>
<comment type="caution">
    <text evidence="4">The sequence shown here is derived from an EMBL/GenBank/DDBJ whole genome shotgun (WGS) entry which is preliminary data.</text>
</comment>
<sequence>VPRLLGLLSLFFFSDVRSKQSAWERSGLFEGDIKFTRYQRRNGIINPASRWPNRTLPFVIDSSFTEKQRDYILHVVNEYHNKTCIRMREYNPDIDKDYVHIKGERSGCWSYVGRIGGRQELNLSPSEPETGCFRTGTIEHELLHALGFFHQQSATERDDFVEIYWENIQSVTVLNQSVYGTGREGNFNKYSASTISSFGVKYDYDSIMHYGAYAFSKNGKKTIQPLVSLLQHCLLSSFPTLIYHVCHCILRFIDSNSQEDSVTLIQGVIGKL</sequence>
<accession>A0ABQ8TAE3</accession>
<name>A0ABQ8TAE3_PERAM</name>
<feature type="binding site" evidence="1">
    <location>
        <position position="140"/>
    </location>
    <ligand>
        <name>Zn(2+)</name>
        <dbReference type="ChEBI" id="CHEBI:29105"/>
        <note>catalytic</note>
    </ligand>
</feature>
<organism evidence="4 5">
    <name type="scientific">Periplaneta americana</name>
    <name type="common">American cockroach</name>
    <name type="synonym">Blatta americana</name>
    <dbReference type="NCBI Taxonomy" id="6978"/>
    <lineage>
        <taxon>Eukaryota</taxon>
        <taxon>Metazoa</taxon>
        <taxon>Ecdysozoa</taxon>
        <taxon>Arthropoda</taxon>
        <taxon>Hexapoda</taxon>
        <taxon>Insecta</taxon>
        <taxon>Pterygota</taxon>
        <taxon>Neoptera</taxon>
        <taxon>Polyneoptera</taxon>
        <taxon>Dictyoptera</taxon>
        <taxon>Blattodea</taxon>
        <taxon>Blattoidea</taxon>
        <taxon>Blattidae</taxon>
        <taxon>Blattinae</taxon>
        <taxon>Periplaneta</taxon>
    </lineage>
</organism>
<feature type="chain" id="PRO_5045003026" description="Metalloendopeptidase" evidence="2">
    <location>
        <begin position="19"/>
        <end position="272"/>
    </location>
</feature>
<dbReference type="SUPFAM" id="SSF55486">
    <property type="entry name" value="Metalloproteases ('zincins'), catalytic domain"/>
    <property type="match status" value="1"/>
</dbReference>
<dbReference type="PROSITE" id="PS51864">
    <property type="entry name" value="ASTACIN"/>
    <property type="match status" value="1"/>
</dbReference>
<reference evidence="4 5" key="1">
    <citation type="journal article" date="2022" name="Allergy">
        <title>Genome assembly and annotation of Periplaneta americana reveal a comprehensive cockroach allergen profile.</title>
        <authorList>
            <person name="Wang L."/>
            <person name="Xiong Q."/>
            <person name="Saelim N."/>
            <person name="Wang L."/>
            <person name="Nong W."/>
            <person name="Wan A.T."/>
            <person name="Shi M."/>
            <person name="Liu X."/>
            <person name="Cao Q."/>
            <person name="Hui J.H.L."/>
            <person name="Sookrung N."/>
            <person name="Leung T.F."/>
            <person name="Tungtrongchitr A."/>
            <person name="Tsui S.K.W."/>
        </authorList>
    </citation>
    <scope>NUCLEOTIDE SEQUENCE [LARGE SCALE GENOMIC DNA]</scope>
    <source>
        <strain evidence="4">PWHHKU_190912</strain>
    </source>
</reference>
<feature type="signal peptide" evidence="2">
    <location>
        <begin position="1"/>
        <end position="18"/>
    </location>
</feature>
<evidence type="ECO:0000313" key="4">
    <source>
        <dbReference type="EMBL" id="KAJ4443504.1"/>
    </source>
</evidence>